<name>A0A6C0DVM2_9ZZZZ</name>
<accession>A0A6C0DVM2</accession>
<dbReference type="EMBL" id="MN739664">
    <property type="protein sequence ID" value="QHT19275.1"/>
    <property type="molecule type" value="Genomic_DNA"/>
</dbReference>
<evidence type="ECO:0000313" key="1">
    <source>
        <dbReference type="EMBL" id="QHT19275.1"/>
    </source>
</evidence>
<organism evidence="1">
    <name type="scientific">viral metagenome</name>
    <dbReference type="NCBI Taxonomy" id="1070528"/>
    <lineage>
        <taxon>unclassified sequences</taxon>
        <taxon>metagenomes</taxon>
        <taxon>organismal metagenomes</taxon>
    </lineage>
</organism>
<protein>
    <submittedName>
        <fullName evidence="1">Uncharacterized protein</fullName>
    </submittedName>
</protein>
<dbReference type="AlphaFoldDB" id="A0A6C0DVM2"/>
<proteinExistence type="predicted"/>
<reference evidence="1" key="1">
    <citation type="journal article" date="2020" name="Nature">
        <title>Giant virus diversity and host interactions through global metagenomics.</title>
        <authorList>
            <person name="Schulz F."/>
            <person name="Roux S."/>
            <person name="Paez-Espino D."/>
            <person name="Jungbluth S."/>
            <person name="Walsh D.A."/>
            <person name="Denef V.J."/>
            <person name="McMahon K.D."/>
            <person name="Konstantinidis K.T."/>
            <person name="Eloe-Fadrosh E.A."/>
            <person name="Kyrpides N.C."/>
            <person name="Woyke T."/>
        </authorList>
    </citation>
    <scope>NUCLEOTIDE SEQUENCE</scope>
    <source>
        <strain evidence="1">GVMAG-M-3300023174-57</strain>
    </source>
</reference>
<sequence length="231" mass="25014">MPRRKTLRRRGRNRRSKTIRGGFWPFSGLFGSSKPTAAVTGPPQGQVQMTVGANGQLIRTGGPDLTGSHTNTSWQVGAPGGIPLYGERSFANAEGHKASYTTGIPQYIAAAQYVTEGHPKGLLGANITPSETTTGAPFPVYPSILGIDPDRPGYTPERLRAAYNSKKNKGTNAERKVVQNAYNTMRDPQKYAEYSAKMKEWYTAHPPKLGNVIAMQGQQANPLIALATKPF</sequence>